<dbReference type="OrthoDB" id="2019572at2759"/>
<evidence type="ECO:0000313" key="3">
    <source>
        <dbReference type="Proteomes" id="UP000269721"/>
    </source>
</evidence>
<dbReference type="InterPro" id="IPR011043">
    <property type="entry name" value="Gal_Oxase/kelch_b-propeller"/>
</dbReference>
<gene>
    <name evidence="2" type="ORF">BDK51DRAFT_7000</name>
</gene>
<dbReference type="Gene3D" id="2.130.10.80">
    <property type="entry name" value="Galactose oxidase/kelch, beta-propeller"/>
    <property type="match status" value="1"/>
</dbReference>
<accession>A0A4V1IQA9</accession>
<keyword evidence="3" id="KW-1185">Reference proteome</keyword>
<dbReference type="PANTHER" id="PTHR32208:SF21">
    <property type="entry name" value="LOW QUALITY PROTEIN: ALDEHYDE OXIDASE GLOX-LIKE"/>
    <property type="match status" value="1"/>
</dbReference>
<evidence type="ECO:0000313" key="2">
    <source>
        <dbReference type="EMBL" id="RKO85917.1"/>
    </source>
</evidence>
<dbReference type="InterPro" id="IPR037293">
    <property type="entry name" value="Gal_Oxidase_central_sf"/>
</dbReference>
<dbReference type="EMBL" id="KZ998625">
    <property type="protein sequence ID" value="RKO85917.1"/>
    <property type="molecule type" value="Genomic_DNA"/>
</dbReference>
<feature type="domain" description="Glyoxal oxidase N-terminal" evidence="1">
    <location>
        <begin position="2"/>
        <end position="178"/>
    </location>
</feature>
<dbReference type="Pfam" id="PF07250">
    <property type="entry name" value="Glyoxal_oxid_N"/>
    <property type="match status" value="1"/>
</dbReference>
<feature type="non-terminal residue" evidence="2">
    <location>
        <position position="183"/>
    </location>
</feature>
<dbReference type="SUPFAM" id="SSF50965">
    <property type="entry name" value="Galactose oxidase, central domain"/>
    <property type="match status" value="1"/>
</dbReference>
<dbReference type="Proteomes" id="UP000269721">
    <property type="component" value="Unassembled WGS sequence"/>
</dbReference>
<sequence length="183" mass="19513">YRTFPSSASSVLLPLKASENYRPEIMVCGGSSGDAPNPKALDDCGRIHPLDAEPQWAFEQLPDGPRTMGDAVLLPEGNVFIVNGARAGSGGGNMAEDPAFTPLLYKPDAPVGERFTIMPASTIPRLYHSVAALLPTGEVRIAGPNPSVSYSVDGHVHNGRLTSSYPTEYRVEIFSPPYMSAPN</sequence>
<proteinExistence type="predicted"/>
<dbReference type="PANTHER" id="PTHR32208">
    <property type="entry name" value="SECRETED PROTEIN-RELATED"/>
    <property type="match status" value="1"/>
</dbReference>
<organism evidence="2 3">
    <name type="scientific">Blyttiomyces helicus</name>
    <dbReference type="NCBI Taxonomy" id="388810"/>
    <lineage>
        <taxon>Eukaryota</taxon>
        <taxon>Fungi</taxon>
        <taxon>Fungi incertae sedis</taxon>
        <taxon>Chytridiomycota</taxon>
        <taxon>Chytridiomycota incertae sedis</taxon>
        <taxon>Chytridiomycetes</taxon>
        <taxon>Chytridiomycetes incertae sedis</taxon>
        <taxon>Blyttiomyces</taxon>
    </lineage>
</organism>
<protein>
    <recommendedName>
        <fullName evidence="1">Glyoxal oxidase N-terminal domain-containing protein</fullName>
    </recommendedName>
</protein>
<evidence type="ECO:0000259" key="1">
    <source>
        <dbReference type="Pfam" id="PF07250"/>
    </source>
</evidence>
<dbReference type="AlphaFoldDB" id="A0A4V1IQA9"/>
<reference evidence="3" key="1">
    <citation type="journal article" date="2018" name="Nat. Microbiol.">
        <title>Leveraging single-cell genomics to expand the fungal tree of life.</title>
        <authorList>
            <person name="Ahrendt S.R."/>
            <person name="Quandt C.A."/>
            <person name="Ciobanu D."/>
            <person name="Clum A."/>
            <person name="Salamov A."/>
            <person name="Andreopoulos B."/>
            <person name="Cheng J.F."/>
            <person name="Woyke T."/>
            <person name="Pelin A."/>
            <person name="Henrissat B."/>
            <person name="Reynolds N.K."/>
            <person name="Benny G.L."/>
            <person name="Smith M.E."/>
            <person name="James T.Y."/>
            <person name="Grigoriev I.V."/>
        </authorList>
    </citation>
    <scope>NUCLEOTIDE SEQUENCE [LARGE SCALE GENOMIC DNA]</scope>
</reference>
<dbReference type="InterPro" id="IPR009880">
    <property type="entry name" value="Glyoxal_oxidase_N"/>
</dbReference>
<name>A0A4V1IQA9_9FUNG</name>
<feature type="non-terminal residue" evidence="2">
    <location>
        <position position="1"/>
    </location>
</feature>